<dbReference type="InterPro" id="IPR007214">
    <property type="entry name" value="YbaK/aa-tRNA-synth-assoc-dom"/>
</dbReference>
<reference evidence="2" key="1">
    <citation type="submission" date="2016-09" db="EMBL/GenBank/DDBJ databases">
        <title>Genome sequence of Chlorobaculum limnaeum.</title>
        <authorList>
            <person name="Liu Z."/>
            <person name="Tank M."/>
            <person name="Bryant D.A."/>
        </authorList>
    </citation>
    <scope>NUCLEOTIDE SEQUENCE [LARGE SCALE GENOMIC DNA]</scope>
    <source>
        <strain evidence="2">DSM 1677</strain>
    </source>
</reference>
<gene>
    <name evidence="2" type="ORF">BIU88_10225</name>
</gene>
<evidence type="ECO:0000313" key="3">
    <source>
        <dbReference type="Proteomes" id="UP000095185"/>
    </source>
</evidence>
<dbReference type="STRING" id="274537.BIU88_10225"/>
<feature type="domain" description="YbaK/aminoacyl-tRNA synthetase-associated" evidence="1">
    <location>
        <begin position="22"/>
        <end position="143"/>
    </location>
</feature>
<dbReference type="OrthoDB" id="9786549at2"/>
<dbReference type="KEGG" id="clz:BIU88_10225"/>
<dbReference type="Gene3D" id="3.90.960.10">
    <property type="entry name" value="YbaK/aminoacyl-tRNA synthetase-associated domain"/>
    <property type="match status" value="1"/>
</dbReference>
<dbReference type="AlphaFoldDB" id="A0A1D8D3V1"/>
<accession>A0A1D8D3V1</accession>
<dbReference type="RefSeq" id="WP_069810667.1">
    <property type="nucleotide sequence ID" value="NZ_CP017305.1"/>
</dbReference>
<dbReference type="EMBL" id="CP017305">
    <property type="protein sequence ID" value="AOS84475.1"/>
    <property type="molecule type" value="Genomic_DNA"/>
</dbReference>
<keyword evidence="3" id="KW-1185">Reference proteome</keyword>
<evidence type="ECO:0000259" key="1">
    <source>
        <dbReference type="Pfam" id="PF04073"/>
    </source>
</evidence>
<dbReference type="InterPro" id="IPR036754">
    <property type="entry name" value="YbaK/aa-tRNA-synt-asso_dom_sf"/>
</dbReference>
<sequence>MPIKRLREFLDSHRVKYFVISHSPAYTAQEIAAVAHVSGNELVKTVMVAIDGNMAMALLHAARHLDFDKLRELCGSRDVALAEEVEFSGLFPECEIGAMPPFGNLYGMAVYADDELDESADIVFNAGTHRELLRLSWYDYKRLVNPVVGGIAASQ</sequence>
<name>A0A1D8D3V1_CHLLM</name>
<evidence type="ECO:0000313" key="2">
    <source>
        <dbReference type="EMBL" id="AOS84475.1"/>
    </source>
</evidence>
<organism evidence="2 3">
    <name type="scientific">Chlorobaculum limnaeum</name>
    <dbReference type="NCBI Taxonomy" id="274537"/>
    <lineage>
        <taxon>Bacteria</taxon>
        <taxon>Pseudomonadati</taxon>
        <taxon>Chlorobiota</taxon>
        <taxon>Chlorobiia</taxon>
        <taxon>Chlorobiales</taxon>
        <taxon>Chlorobiaceae</taxon>
        <taxon>Chlorobaculum</taxon>
    </lineage>
</organism>
<protein>
    <submittedName>
        <fullName evidence="2">Deacylase</fullName>
    </submittedName>
</protein>
<dbReference type="GO" id="GO:0002161">
    <property type="term" value="F:aminoacyl-tRNA deacylase activity"/>
    <property type="evidence" value="ECO:0007669"/>
    <property type="project" value="InterPro"/>
</dbReference>
<dbReference type="CDD" id="cd04332">
    <property type="entry name" value="YbaK_like"/>
    <property type="match status" value="1"/>
</dbReference>
<dbReference type="Proteomes" id="UP000095185">
    <property type="component" value="Chromosome"/>
</dbReference>
<dbReference type="Pfam" id="PF04073">
    <property type="entry name" value="tRNA_edit"/>
    <property type="match status" value="1"/>
</dbReference>
<dbReference type="SUPFAM" id="SSF55826">
    <property type="entry name" value="YbaK/ProRS associated domain"/>
    <property type="match status" value="1"/>
</dbReference>
<proteinExistence type="predicted"/>